<dbReference type="PANTHER" id="PTHR30537">
    <property type="entry name" value="HTH-TYPE TRANSCRIPTIONAL REGULATOR"/>
    <property type="match status" value="1"/>
</dbReference>
<evidence type="ECO:0000256" key="1">
    <source>
        <dbReference type="ARBA" id="ARBA00009437"/>
    </source>
</evidence>
<dbReference type="EMBL" id="UOEE01000324">
    <property type="protein sequence ID" value="VAW01597.1"/>
    <property type="molecule type" value="Genomic_DNA"/>
</dbReference>
<dbReference type="Pfam" id="PF00126">
    <property type="entry name" value="HTH_1"/>
    <property type="match status" value="1"/>
</dbReference>
<dbReference type="CDD" id="cd08422">
    <property type="entry name" value="PBP2_CrgA_like"/>
    <property type="match status" value="1"/>
</dbReference>
<dbReference type="FunFam" id="1.10.10.10:FF:000001">
    <property type="entry name" value="LysR family transcriptional regulator"/>
    <property type="match status" value="1"/>
</dbReference>
<keyword evidence="4" id="KW-0804">Transcription</keyword>
<dbReference type="SUPFAM" id="SSF53850">
    <property type="entry name" value="Periplasmic binding protein-like II"/>
    <property type="match status" value="1"/>
</dbReference>
<accession>A0A3B0SKT4</accession>
<dbReference type="InterPro" id="IPR036388">
    <property type="entry name" value="WH-like_DNA-bd_sf"/>
</dbReference>
<dbReference type="InterPro" id="IPR036390">
    <property type="entry name" value="WH_DNA-bd_sf"/>
</dbReference>
<dbReference type="AlphaFoldDB" id="A0A3B0SKT4"/>
<evidence type="ECO:0000256" key="2">
    <source>
        <dbReference type="ARBA" id="ARBA00023015"/>
    </source>
</evidence>
<comment type="similarity">
    <text evidence="1">Belongs to the LysR transcriptional regulatory family.</text>
</comment>
<organism evidence="6">
    <name type="scientific">hydrothermal vent metagenome</name>
    <dbReference type="NCBI Taxonomy" id="652676"/>
    <lineage>
        <taxon>unclassified sequences</taxon>
        <taxon>metagenomes</taxon>
        <taxon>ecological metagenomes</taxon>
    </lineage>
</organism>
<dbReference type="Gene3D" id="1.10.10.10">
    <property type="entry name" value="Winged helix-like DNA-binding domain superfamily/Winged helix DNA-binding domain"/>
    <property type="match status" value="1"/>
</dbReference>
<dbReference type="GO" id="GO:0003677">
    <property type="term" value="F:DNA binding"/>
    <property type="evidence" value="ECO:0007669"/>
    <property type="project" value="UniProtKB-KW"/>
</dbReference>
<feature type="domain" description="HTH lysR-type" evidence="5">
    <location>
        <begin position="11"/>
        <end position="60"/>
    </location>
</feature>
<keyword evidence="2" id="KW-0805">Transcription regulation</keyword>
<dbReference type="GO" id="GO:0003700">
    <property type="term" value="F:DNA-binding transcription factor activity"/>
    <property type="evidence" value="ECO:0007669"/>
    <property type="project" value="InterPro"/>
</dbReference>
<name>A0A3B0SKT4_9ZZZZ</name>
<keyword evidence="3" id="KW-0238">DNA-binding</keyword>
<evidence type="ECO:0000313" key="6">
    <source>
        <dbReference type="EMBL" id="VAW01597.1"/>
    </source>
</evidence>
<dbReference type="FunFam" id="3.40.190.290:FF:000001">
    <property type="entry name" value="Transcriptional regulator, LysR family"/>
    <property type="match status" value="1"/>
</dbReference>
<dbReference type="PROSITE" id="PS50931">
    <property type="entry name" value="HTH_LYSR"/>
    <property type="match status" value="1"/>
</dbReference>
<dbReference type="InterPro" id="IPR058163">
    <property type="entry name" value="LysR-type_TF_proteobact-type"/>
</dbReference>
<dbReference type="InterPro" id="IPR005119">
    <property type="entry name" value="LysR_subst-bd"/>
</dbReference>
<feature type="non-terminal residue" evidence="6">
    <location>
        <position position="1"/>
    </location>
</feature>
<evidence type="ECO:0000259" key="5">
    <source>
        <dbReference type="PROSITE" id="PS50931"/>
    </source>
</evidence>
<gene>
    <name evidence="6" type="ORF">MNBD_ALPHA06-2145</name>
</gene>
<evidence type="ECO:0000256" key="3">
    <source>
        <dbReference type="ARBA" id="ARBA00023125"/>
    </source>
</evidence>
<evidence type="ECO:0000256" key="4">
    <source>
        <dbReference type="ARBA" id="ARBA00023163"/>
    </source>
</evidence>
<dbReference type="InterPro" id="IPR000847">
    <property type="entry name" value="LysR_HTH_N"/>
</dbReference>
<dbReference type="PANTHER" id="PTHR30537:SF5">
    <property type="entry name" value="HTH-TYPE TRANSCRIPTIONAL ACTIVATOR TTDR-RELATED"/>
    <property type="match status" value="1"/>
</dbReference>
<reference evidence="6" key="1">
    <citation type="submission" date="2018-06" db="EMBL/GenBank/DDBJ databases">
        <authorList>
            <person name="Zhirakovskaya E."/>
        </authorList>
    </citation>
    <scope>NUCLEOTIDE SEQUENCE</scope>
</reference>
<dbReference type="Pfam" id="PF03466">
    <property type="entry name" value="LysR_substrate"/>
    <property type="match status" value="1"/>
</dbReference>
<sequence>NMDRIDAYLLFVRVAESGSFKRAAQKQQISAGTASKRLAALEARLGVTLFHRTTRAVTLTEDGSALFEKIRPLLAEFFELETSISKKSMQPAGRLRLSAPQDWGRLTLLPALARFSELWPQIDIQCSLNDRMVDLVGEGFDLAIRIGNLENSSMIGKNLGEMKMVVCASPDFLKKHETPNEPQDLRHLPCIIDTNKPQAFAWQFQQNHQQQTVRIKGRLQVNGAAAACMMAAEGAGVVYTPEFACQDLLASGQLQTLLPHWTTQTRAIWALYPSSRYLNRQARLLIDHLNKTLKTNPARYQGIRP</sequence>
<proteinExistence type="inferred from homology"/>
<dbReference type="Gene3D" id="3.40.190.290">
    <property type="match status" value="1"/>
</dbReference>
<protein>
    <submittedName>
        <fullName evidence="6">Transcriptional regulator, LysR family</fullName>
    </submittedName>
</protein>
<dbReference type="SUPFAM" id="SSF46785">
    <property type="entry name" value="Winged helix' DNA-binding domain"/>
    <property type="match status" value="1"/>
</dbReference>